<proteinExistence type="inferred from homology"/>
<dbReference type="GO" id="GO:1990904">
    <property type="term" value="C:ribonucleoprotein complex"/>
    <property type="evidence" value="ECO:0007669"/>
    <property type="project" value="UniProtKB-KW"/>
</dbReference>
<dbReference type="EMBL" id="CP097509">
    <property type="protein sequence ID" value="URE14765.1"/>
    <property type="molecule type" value="Genomic_DNA"/>
</dbReference>
<evidence type="ECO:0000256" key="1">
    <source>
        <dbReference type="ARBA" id="ARBA00006700"/>
    </source>
</evidence>
<keyword evidence="3" id="KW-0687">Ribonucleoprotein</keyword>
<dbReference type="AlphaFoldDB" id="A0A9E7KGF5"/>
<dbReference type="InterPro" id="IPR013025">
    <property type="entry name" value="Ribosomal_uL23-like"/>
</dbReference>
<dbReference type="InterPro" id="IPR012677">
    <property type="entry name" value="Nucleotide-bd_a/b_plait_sf"/>
</dbReference>
<organism evidence="6 7">
    <name type="scientific">Musa troglodytarum</name>
    <name type="common">fe'i banana</name>
    <dbReference type="NCBI Taxonomy" id="320322"/>
    <lineage>
        <taxon>Eukaryota</taxon>
        <taxon>Viridiplantae</taxon>
        <taxon>Streptophyta</taxon>
        <taxon>Embryophyta</taxon>
        <taxon>Tracheophyta</taxon>
        <taxon>Spermatophyta</taxon>
        <taxon>Magnoliopsida</taxon>
        <taxon>Liliopsida</taxon>
        <taxon>Zingiberales</taxon>
        <taxon>Musaceae</taxon>
        <taxon>Musa</taxon>
    </lineage>
</organism>
<dbReference type="GO" id="GO:0003735">
    <property type="term" value="F:structural constituent of ribosome"/>
    <property type="evidence" value="ECO:0007669"/>
    <property type="project" value="InterPro"/>
</dbReference>
<sequence>MPVLLQPGDKTEGSVWDFQQGTMSNRCASSHRPELKTWNAFHGEPKIQAAPRSNHPISSGATNVPQNVTPPAERSRHRWGFDLENFADPSGPQASRISAEGITSQRFNGGATKKTESEQPAGWAGLCFKTYRIRLNRGGRSETADTRRLAPISANLTPGFRASGVPIGKRAASKKADDKTQALKAAKAVKSGSTLKKKAKKIRTSVTFHRPKTLTRDRNPKYPRISAPPRNKLDQYQILKYPLTTESAMKKIEDNNTLVFIVDIRADKKKIKAADKN</sequence>
<accession>A0A9E7KGF5</accession>
<feature type="domain" description="Large ribosomal subunit protein uL23 N-terminal" evidence="5">
    <location>
        <begin position="179"/>
        <end position="228"/>
    </location>
</feature>
<keyword evidence="7" id="KW-1185">Reference proteome</keyword>
<feature type="region of interest" description="Disordered" evidence="4">
    <location>
        <begin position="48"/>
        <end position="73"/>
    </location>
</feature>
<dbReference type="InterPro" id="IPR005633">
    <property type="entry name" value="Ribosomal_uL23_N"/>
</dbReference>
<dbReference type="GO" id="GO:0006412">
    <property type="term" value="P:translation"/>
    <property type="evidence" value="ECO:0007669"/>
    <property type="project" value="InterPro"/>
</dbReference>
<evidence type="ECO:0000256" key="3">
    <source>
        <dbReference type="ARBA" id="ARBA00023274"/>
    </source>
</evidence>
<name>A0A9E7KGF5_9LILI</name>
<dbReference type="Proteomes" id="UP001055439">
    <property type="component" value="Chromosome 7"/>
</dbReference>
<dbReference type="PANTHER" id="PTHR11620">
    <property type="entry name" value="60S RIBOSOMAL PROTEIN L23A"/>
    <property type="match status" value="1"/>
</dbReference>
<reference evidence="6" key="1">
    <citation type="submission" date="2022-05" db="EMBL/GenBank/DDBJ databases">
        <title>The Musa troglodytarum L. genome provides insights into the mechanism of non-climacteric behaviour and enrichment of carotenoids.</title>
        <authorList>
            <person name="Wang J."/>
        </authorList>
    </citation>
    <scope>NUCLEOTIDE SEQUENCE</scope>
    <source>
        <tissue evidence="6">Leaf</tissue>
    </source>
</reference>
<dbReference type="SUPFAM" id="SSF54189">
    <property type="entry name" value="Ribosomal proteins S24e, L23 and L15e"/>
    <property type="match status" value="1"/>
</dbReference>
<protein>
    <submittedName>
        <fullName evidence="6">60S ribosomal protein L23A</fullName>
    </submittedName>
</protein>
<dbReference type="GO" id="GO:0005840">
    <property type="term" value="C:ribosome"/>
    <property type="evidence" value="ECO:0007669"/>
    <property type="project" value="UniProtKB-KW"/>
</dbReference>
<evidence type="ECO:0000313" key="7">
    <source>
        <dbReference type="Proteomes" id="UP001055439"/>
    </source>
</evidence>
<comment type="similarity">
    <text evidence="1">Belongs to the universal ribosomal protein uL23 family.</text>
</comment>
<dbReference type="Gene3D" id="3.30.70.330">
    <property type="match status" value="1"/>
</dbReference>
<feature type="compositionally biased region" description="Polar residues" evidence="4">
    <location>
        <begin position="55"/>
        <end position="69"/>
    </location>
</feature>
<evidence type="ECO:0000256" key="2">
    <source>
        <dbReference type="ARBA" id="ARBA00022980"/>
    </source>
</evidence>
<evidence type="ECO:0000259" key="5">
    <source>
        <dbReference type="Pfam" id="PF03939"/>
    </source>
</evidence>
<evidence type="ECO:0000256" key="4">
    <source>
        <dbReference type="SAM" id="MobiDB-lite"/>
    </source>
</evidence>
<dbReference type="OrthoDB" id="1267328at2759"/>
<keyword evidence="2 6" id="KW-0689">Ribosomal protein</keyword>
<gene>
    <name evidence="6" type="ORF">MUK42_11984</name>
</gene>
<evidence type="ECO:0000313" key="6">
    <source>
        <dbReference type="EMBL" id="URE14765.1"/>
    </source>
</evidence>
<dbReference type="Pfam" id="PF03939">
    <property type="entry name" value="Ribosomal_L23eN"/>
    <property type="match status" value="1"/>
</dbReference>
<dbReference type="InterPro" id="IPR012678">
    <property type="entry name" value="Ribosomal_uL23/eL15/eS24_sf"/>
</dbReference>